<proteinExistence type="predicted"/>
<accession>A0A161V4W8</accession>
<dbReference type="OrthoDB" id="797195at2"/>
<dbReference type="EMBL" id="LMCB01000012">
    <property type="protein sequence ID" value="KZL19830.1"/>
    <property type="molecule type" value="Genomic_DNA"/>
</dbReference>
<evidence type="ECO:0008006" key="3">
    <source>
        <dbReference type="Google" id="ProtNLM"/>
    </source>
</evidence>
<dbReference type="PATRIC" id="fig|989403.3.peg.1752"/>
<keyword evidence="2" id="KW-1185">Reference proteome</keyword>
<dbReference type="RefSeq" id="WP_068004765.1">
    <property type="nucleotide sequence ID" value="NZ_FOFM01000009.1"/>
</dbReference>
<dbReference type="InterPro" id="IPR011008">
    <property type="entry name" value="Dimeric_a/b-barrel"/>
</dbReference>
<sequence>MQILAVSKVAQGATMEKVSEHGPHEVKHTMEAYLDGKIRNFWFQVNRPGVVFILECENEDEARSILNEQPFVDVGLMEFDVFPLQPLLPFGTLIGRKLAF</sequence>
<name>A0A161V4W8_9HYPH</name>
<protein>
    <recommendedName>
        <fullName evidence="3">Muconolactone isomerase domain-containing protein</fullName>
    </recommendedName>
</protein>
<organism evidence="1 2">
    <name type="scientific">Pseudovibrio axinellae</name>
    <dbReference type="NCBI Taxonomy" id="989403"/>
    <lineage>
        <taxon>Bacteria</taxon>
        <taxon>Pseudomonadati</taxon>
        <taxon>Pseudomonadota</taxon>
        <taxon>Alphaproteobacteria</taxon>
        <taxon>Hyphomicrobiales</taxon>
        <taxon>Stappiaceae</taxon>
        <taxon>Pseudovibrio</taxon>
    </lineage>
</organism>
<evidence type="ECO:0000313" key="2">
    <source>
        <dbReference type="Proteomes" id="UP000076577"/>
    </source>
</evidence>
<dbReference type="AlphaFoldDB" id="A0A161V4W8"/>
<comment type="caution">
    <text evidence="1">The sequence shown here is derived from an EMBL/GenBank/DDBJ whole genome shotgun (WGS) entry which is preliminary data.</text>
</comment>
<evidence type="ECO:0000313" key="1">
    <source>
        <dbReference type="EMBL" id="KZL19830.1"/>
    </source>
</evidence>
<dbReference type="SUPFAM" id="SSF54909">
    <property type="entry name" value="Dimeric alpha+beta barrel"/>
    <property type="match status" value="1"/>
</dbReference>
<dbReference type="Gene3D" id="3.30.70.1060">
    <property type="entry name" value="Dimeric alpha+beta barrel"/>
    <property type="match status" value="1"/>
</dbReference>
<reference evidence="1 2" key="1">
    <citation type="journal article" date="2016" name="Front. Microbiol.">
        <title>Comparative Genomic Analysis Reveals a Diverse Repertoire of Genes Involved in Prokaryote-Eukaryote Interactions within the Pseudovibrio Genus.</title>
        <authorList>
            <person name="Romano S."/>
            <person name="Fernandez-Guerra A."/>
            <person name="Reen F.J."/>
            <person name="Glockner F.O."/>
            <person name="Crowley S.P."/>
            <person name="O'Sullivan O."/>
            <person name="Cotter P.D."/>
            <person name="Adams C."/>
            <person name="Dobson A.D."/>
            <person name="O'Gara F."/>
        </authorList>
    </citation>
    <scope>NUCLEOTIDE SEQUENCE [LARGE SCALE GENOMIC DNA]</scope>
    <source>
        <strain evidence="1 2">Ad2</strain>
    </source>
</reference>
<dbReference type="Proteomes" id="UP000076577">
    <property type="component" value="Unassembled WGS sequence"/>
</dbReference>
<gene>
    <name evidence="1" type="ORF">PsAD2_01651</name>
</gene>